<dbReference type="Proteomes" id="UP000092993">
    <property type="component" value="Unassembled WGS sequence"/>
</dbReference>
<protein>
    <submittedName>
        <fullName evidence="3">Acyl-coenzyme A oxidase 2, peroxisomal</fullName>
    </submittedName>
</protein>
<dbReference type="SUPFAM" id="SSF47203">
    <property type="entry name" value="Acyl-CoA dehydrogenase C-terminal domain-like"/>
    <property type="match status" value="1"/>
</dbReference>
<dbReference type="GO" id="GO:0005777">
    <property type="term" value="C:peroxisome"/>
    <property type="evidence" value="ECO:0007669"/>
    <property type="project" value="InterPro"/>
</dbReference>
<evidence type="ECO:0000259" key="2">
    <source>
        <dbReference type="Pfam" id="PF22924"/>
    </source>
</evidence>
<dbReference type="InterPro" id="IPR012258">
    <property type="entry name" value="Acyl-CoA_oxidase"/>
</dbReference>
<dbReference type="InterPro" id="IPR055060">
    <property type="entry name" value="ACOX_C_alpha1"/>
</dbReference>
<dbReference type="STRING" id="5627.A0A1C7LQF2"/>
<dbReference type="Pfam" id="PF22924">
    <property type="entry name" value="ACOX_C_alpha1"/>
    <property type="match status" value="1"/>
</dbReference>
<keyword evidence="1" id="KW-0812">Transmembrane</keyword>
<dbReference type="GO" id="GO:0005504">
    <property type="term" value="F:fatty acid binding"/>
    <property type="evidence" value="ECO:0007669"/>
    <property type="project" value="TreeGrafter"/>
</dbReference>
<keyword evidence="4" id="KW-1185">Reference proteome</keyword>
<accession>A0A1C7LQF2</accession>
<proteinExistence type="predicted"/>
<dbReference type="OrthoDB" id="538336at2759"/>
<dbReference type="InterPro" id="IPR036250">
    <property type="entry name" value="AcylCo_DH-like_C"/>
</dbReference>
<dbReference type="AlphaFoldDB" id="A0A1C7LQF2"/>
<sequence>MTTFHNVRLPYSALLGSLQKPANFHTNLMDIIWRITIGTIALGCLALPFMQSYATIGTMYSLRRCIGSPANRMPILQFRTQQAPILSVTASAYMMQALQRWAIEQFCDERLDSRVRHGIAAIFKAVMVQHTQAGCMGVSERCGAQGLFAHNQMTALHNEMRGIAIAEGDILGLSIRLVTEILIGRYEMPPSINPTSLLARHEAGLFKELRETIASVPHHRSSEVNRLILPHSQAMVEAMGHRMAYDAAVAAGVRPCLIDLYVANAVKLDPAWYAENAHLGRRAQADMETKAMDEVLPLLGTLVREMDVIPYITAPIVSDELWSAFVGSLQVFKGNGKVDVFHEQGPDLFTPDAEMVRSHL</sequence>
<keyword evidence="1" id="KW-1133">Transmembrane helix</keyword>
<organism evidence="3 4">
    <name type="scientific">Grifola frondosa</name>
    <name type="common">Maitake</name>
    <name type="synonym">Polyporus frondosus</name>
    <dbReference type="NCBI Taxonomy" id="5627"/>
    <lineage>
        <taxon>Eukaryota</taxon>
        <taxon>Fungi</taxon>
        <taxon>Dikarya</taxon>
        <taxon>Basidiomycota</taxon>
        <taxon>Agaricomycotina</taxon>
        <taxon>Agaricomycetes</taxon>
        <taxon>Polyporales</taxon>
        <taxon>Grifolaceae</taxon>
        <taxon>Grifola</taxon>
    </lineage>
</organism>
<feature type="transmembrane region" description="Helical" evidence="1">
    <location>
        <begin position="31"/>
        <end position="54"/>
    </location>
</feature>
<evidence type="ECO:0000313" key="4">
    <source>
        <dbReference type="Proteomes" id="UP000092993"/>
    </source>
</evidence>
<gene>
    <name evidence="3" type="primary">ACX2_0</name>
    <name evidence="3" type="ORF">A0H81_12979</name>
</gene>
<dbReference type="GO" id="GO:0003997">
    <property type="term" value="F:acyl-CoA oxidase activity"/>
    <property type="evidence" value="ECO:0007669"/>
    <property type="project" value="InterPro"/>
</dbReference>
<dbReference type="PANTHER" id="PTHR10909">
    <property type="entry name" value="ELECTRON TRANSPORT OXIDOREDUCTASE"/>
    <property type="match status" value="1"/>
</dbReference>
<evidence type="ECO:0000256" key="1">
    <source>
        <dbReference type="SAM" id="Phobius"/>
    </source>
</evidence>
<dbReference type="EMBL" id="LUGG01000025">
    <property type="protein sequence ID" value="OBZ66991.1"/>
    <property type="molecule type" value="Genomic_DNA"/>
</dbReference>
<name>A0A1C7LQF2_GRIFR</name>
<dbReference type="OMA" id="CIGSPAN"/>
<comment type="caution">
    <text evidence="3">The sequence shown here is derived from an EMBL/GenBank/DDBJ whole genome shotgun (WGS) entry which is preliminary data.</text>
</comment>
<dbReference type="Gene3D" id="1.20.140.10">
    <property type="entry name" value="Butyryl-CoA Dehydrogenase, subunit A, domain 3"/>
    <property type="match status" value="1"/>
</dbReference>
<reference evidence="3 4" key="1">
    <citation type="submission" date="2016-03" db="EMBL/GenBank/DDBJ databases">
        <title>Whole genome sequencing of Grifola frondosa 9006-11.</title>
        <authorList>
            <person name="Min B."/>
            <person name="Park H."/>
            <person name="Kim J.-G."/>
            <person name="Cho H."/>
            <person name="Oh Y.-L."/>
            <person name="Kong W.-S."/>
            <person name="Choi I.-G."/>
        </authorList>
    </citation>
    <scope>NUCLEOTIDE SEQUENCE [LARGE SCALE GENOMIC DNA]</scope>
    <source>
        <strain evidence="3 4">9006-11</strain>
    </source>
</reference>
<dbReference type="PANTHER" id="PTHR10909:SF382">
    <property type="entry name" value="ACYL-COENZYME A OXIDASE"/>
    <property type="match status" value="1"/>
</dbReference>
<feature type="domain" description="Acyl-CoA oxidase C-alpha1" evidence="2">
    <location>
        <begin position="50"/>
        <end position="171"/>
    </location>
</feature>
<keyword evidence="1" id="KW-0472">Membrane</keyword>
<dbReference type="GO" id="GO:0055088">
    <property type="term" value="P:lipid homeostasis"/>
    <property type="evidence" value="ECO:0007669"/>
    <property type="project" value="TreeGrafter"/>
</dbReference>
<evidence type="ECO:0000313" key="3">
    <source>
        <dbReference type="EMBL" id="OBZ66991.1"/>
    </source>
</evidence>
<dbReference type="GO" id="GO:0033540">
    <property type="term" value="P:fatty acid beta-oxidation using acyl-CoA oxidase"/>
    <property type="evidence" value="ECO:0007669"/>
    <property type="project" value="TreeGrafter"/>
</dbReference>
<dbReference type="GO" id="GO:0071949">
    <property type="term" value="F:FAD binding"/>
    <property type="evidence" value="ECO:0007669"/>
    <property type="project" value="InterPro"/>
</dbReference>